<dbReference type="AlphaFoldDB" id="A0A5B8MD80"/>
<dbReference type="GO" id="GO:0009507">
    <property type="term" value="C:chloroplast"/>
    <property type="evidence" value="ECO:0007669"/>
    <property type="project" value="TreeGrafter"/>
</dbReference>
<evidence type="ECO:0000256" key="2">
    <source>
        <dbReference type="ARBA" id="ARBA00023186"/>
    </source>
</evidence>
<evidence type="ECO:0000256" key="4">
    <source>
        <dbReference type="ARBA" id="ARBA00073031"/>
    </source>
</evidence>
<dbReference type="InterPro" id="IPR018369">
    <property type="entry name" value="Chaprnonin_Cpn10_CS"/>
</dbReference>
<evidence type="ECO:0000256" key="3">
    <source>
        <dbReference type="ARBA" id="ARBA00031971"/>
    </source>
</evidence>
<dbReference type="OrthoDB" id="184876at2759"/>
<dbReference type="SMART" id="SM00883">
    <property type="entry name" value="Cpn10"/>
    <property type="match status" value="2"/>
</dbReference>
<keyword evidence="2 6" id="KW-0143">Chaperone</keyword>
<dbReference type="GO" id="GO:0005739">
    <property type="term" value="C:mitochondrion"/>
    <property type="evidence" value="ECO:0007669"/>
    <property type="project" value="TreeGrafter"/>
</dbReference>
<evidence type="ECO:0000313" key="7">
    <source>
        <dbReference type="EMBL" id="QDZ18363.1"/>
    </source>
</evidence>
<evidence type="ECO:0000313" key="8">
    <source>
        <dbReference type="Proteomes" id="UP000316726"/>
    </source>
</evidence>
<sequence>MAVAIAARGLGGRRMGSRRQRSARLVVRADATELASHVSKVTPVGPRVVVKVAELEKKTLGGILLPDSSQKKPTSGDVVAVGKGKNYDLTLKEGNTVLYSKFGLGVTDVVVKGQEYAILFERDCIGVMPRSNASVDDIKDIKPLGDRVLIQVDSAEEETAGGVLLTDDGQEKPTTGVVKALGPGRLNEETGEVSEMKLKVGDKVSFFKWAGDAVDTPAGETFNIINESDVLCKL</sequence>
<dbReference type="FunFam" id="2.30.33.40:FF:000001">
    <property type="entry name" value="10 kDa chaperonin"/>
    <property type="match status" value="2"/>
</dbReference>
<gene>
    <name evidence="7" type="ORF">A3770_01p08810</name>
</gene>
<dbReference type="InterPro" id="IPR011032">
    <property type="entry name" value="GroES-like_sf"/>
</dbReference>
<keyword evidence="8" id="KW-1185">Reference proteome</keyword>
<dbReference type="InterPro" id="IPR037124">
    <property type="entry name" value="Chaperonin_GroES_sf"/>
</dbReference>
<reference evidence="7 8" key="1">
    <citation type="submission" date="2018-07" db="EMBL/GenBank/DDBJ databases">
        <title>The complete nuclear genome of the prasinophyte Chloropicon primus (CCMP1205).</title>
        <authorList>
            <person name="Pombert J.-F."/>
            <person name="Otis C."/>
            <person name="Turmel M."/>
            <person name="Lemieux C."/>
        </authorList>
    </citation>
    <scope>NUCLEOTIDE SEQUENCE [LARGE SCALE GENOMIC DNA]</scope>
    <source>
        <strain evidence="7 8">CCMP1205</strain>
    </source>
</reference>
<dbReference type="PANTHER" id="PTHR10772">
    <property type="entry name" value="10 KDA HEAT SHOCK PROTEIN"/>
    <property type="match status" value="1"/>
</dbReference>
<dbReference type="HAMAP" id="MF_00580">
    <property type="entry name" value="CH10"/>
    <property type="match status" value="1"/>
</dbReference>
<dbReference type="CDD" id="cd00320">
    <property type="entry name" value="cpn10"/>
    <property type="match status" value="2"/>
</dbReference>
<accession>A0A5B8MD80</accession>
<dbReference type="PROSITE" id="PS00681">
    <property type="entry name" value="CHAPERONINS_CPN10"/>
    <property type="match status" value="1"/>
</dbReference>
<dbReference type="PRINTS" id="PR00297">
    <property type="entry name" value="CHAPERONIN10"/>
</dbReference>
<organism evidence="7 8">
    <name type="scientific">Chloropicon primus</name>
    <dbReference type="NCBI Taxonomy" id="1764295"/>
    <lineage>
        <taxon>Eukaryota</taxon>
        <taxon>Viridiplantae</taxon>
        <taxon>Chlorophyta</taxon>
        <taxon>Chloropicophyceae</taxon>
        <taxon>Chloropicales</taxon>
        <taxon>Chloropicaceae</taxon>
        <taxon>Chloropicon</taxon>
    </lineage>
</organism>
<dbReference type="GO" id="GO:0005524">
    <property type="term" value="F:ATP binding"/>
    <property type="evidence" value="ECO:0007669"/>
    <property type="project" value="InterPro"/>
</dbReference>
<dbReference type="Pfam" id="PF00166">
    <property type="entry name" value="Cpn10"/>
    <property type="match status" value="2"/>
</dbReference>
<dbReference type="GO" id="GO:0046872">
    <property type="term" value="F:metal ion binding"/>
    <property type="evidence" value="ECO:0007669"/>
    <property type="project" value="TreeGrafter"/>
</dbReference>
<dbReference type="SUPFAM" id="SSF50129">
    <property type="entry name" value="GroES-like"/>
    <property type="match status" value="2"/>
</dbReference>
<name>A0A5B8MD80_9CHLO</name>
<evidence type="ECO:0000256" key="6">
    <source>
        <dbReference type="RuleBase" id="RU003479"/>
    </source>
</evidence>
<dbReference type="STRING" id="1764295.A0A5B8MD80"/>
<dbReference type="InterPro" id="IPR020818">
    <property type="entry name" value="Chaperonin_GroES"/>
</dbReference>
<dbReference type="Gene3D" id="2.30.33.40">
    <property type="entry name" value="GroES chaperonin"/>
    <property type="match status" value="2"/>
</dbReference>
<comment type="similarity">
    <text evidence="1 6">Belongs to the GroES chaperonin family.</text>
</comment>
<dbReference type="Proteomes" id="UP000316726">
    <property type="component" value="Chromosome 1"/>
</dbReference>
<dbReference type="GO" id="GO:0044183">
    <property type="term" value="F:protein folding chaperone"/>
    <property type="evidence" value="ECO:0007669"/>
    <property type="project" value="InterPro"/>
</dbReference>
<dbReference type="GO" id="GO:0051087">
    <property type="term" value="F:protein-folding chaperone binding"/>
    <property type="evidence" value="ECO:0007669"/>
    <property type="project" value="TreeGrafter"/>
</dbReference>
<proteinExistence type="inferred from homology"/>
<evidence type="ECO:0000256" key="1">
    <source>
        <dbReference type="ARBA" id="ARBA00006975"/>
    </source>
</evidence>
<dbReference type="EMBL" id="CP031034">
    <property type="protein sequence ID" value="QDZ18363.1"/>
    <property type="molecule type" value="Genomic_DNA"/>
</dbReference>
<evidence type="ECO:0000256" key="5">
    <source>
        <dbReference type="ARBA" id="ARBA00079398"/>
    </source>
</evidence>
<dbReference type="GO" id="GO:0051082">
    <property type="term" value="F:unfolded protein binding"/>
    <property type="evidence" value="ECO:0007669"/>
    <property type="project" value="TreeGrafter"/>
</dbReference>
<dbReference type="PANTHER" id="PTHR10772:SF63">
    <property type="entry name" value="20 KDA CHAPERONIN, CHLOROPLASTIC"/>
    <property type="match status" value="1"/>
</dbReference>
<protein>
    <recommendedName>
        <fullName evidence="4">20 kDa chaperonin, chloroplastic</fullName>
    </recommendedName>
    <alternativeName>
        <fullName evidence="3">Chaperonin 10</fullName>
    </alternativeName>
    <alternativeName>
        <fullName evidence="5">Protein Cpn21</fullName>
    </alternativeName>
</protein>